<dbReference type="EMBL" id="WKQV01000029">
    <property type="protein sequence ID" value="MSD27975.1"/>
    <property type="molecule type" value="Genomic_DNA"/>
</dbReference>
<keyword evidence="1" id="KW-0472">Membrane</keyword>
<accession>A0A174MLQ4</accession>
<evidence type="ECO:0000313" key="3">
    <source>
        <dbReference type="EMBL" id="MSD27975.1"/>
    </source>
</evidence>
<dbReference type="AlphaFoldDB" id="A0A174MLQ4"/>
<keyword evidence="1" id="KW-0812">Transmembrane</keyword>
<evidence type="ECO:0000313" key="2">
    <source>
        <dbReference type="EMBL" id="CUP35697.1"/>
    </source>
</evidence>
<keyword evidence="1" id="KW-1133">Transmembrane helix</keyword>
<feature type="transmembrane region" description="Helical" evidence="1">
    <location>
        <begin position="39"/>
        <end position="58"/>
    </location>
</feature>
<evidence type="ECO:0000256" key="1">
    <source>
        <dbReference type="SAM" id="Phobius"/>
    </source>
</evidence>
<evidence type="ECO:0000313" key="5">
    <source>
        <dbReference type="Proteomes" id="UP000465607"/>
    </source>
</evidence>
<proteinExistence type="predicted"/>
<dbReference type="EMBL" id="CZAJ01000034">
    <property type="protein sequence ID" value="CUP35697.1"/>
    <property type="molecule type" value="Genomic_DNA"/>
</dbReference>
<name>A0A174MLQ4_9FIRM</name>
<gene>
    <name evidence="2" type="ORF">ERS852497_02645</name>
    <name evidence="3" type="ORF">GKE44_12680</name>
</gene>
<dbReference type="Proteomes" id="UP000465607">
    <property type="component" value="Unassembled WGS sequence"/>
</dbReference>
<protein>
    <submittedName>
        <fullName evidence="2">Uncharacterized protein</fullName>
    </submittedName>
</protein>
<reference evidence="3 5" key="2">
    <citation type="journal article" date="2019" name="Nat. Med.">
        <title>A library of human gut bacterial isolates paired with longitudinal multiomics data enables mechanistic microbiome research.</title>
        <authorList>
            <person name="Poyet M."/>
            <person name="Groussin M."/>
            <person name="Gibbons S.M."/>
            <person name="Avila-Pacheco J."/>
            <person name="Jiang X."/>
            <person name="Kearney S.M."/>
            <person name="Perrotta A.R."/>
            <person name="Berdy B."/>
            <person name="Zhao S."/>
            <person name="Lieberman T.D."/>
            <person name="Swanson P.K."/>
            <person name="Smith M."/>
            <person name="Roesemann S."/>
            <person name="Alexander J.E."/>
            <person name="Rich S.A."/>
            <person name="Livny J."/>
            <person name="Vlamakis H."/>
            <person name="Clish C."/>
            <person name="Bullock K."/>
            <person name="Deik A."/>
            <person name="Scott J."/>
            <person name="Pierce K.A."/>
            <person name="Xavier R.J."/>
            <person name="Alm E.J."/>
        </authorList>
    </citation>
    <scope>NUCLEOTIDE SEQUENCE [LARGE SCALE GENOMIC DNA]</scope>
    <source>
        <strain evidence="3 5">BIOML-A5</strain>
    </source>
</reference>
<evidence type="ECO:0000313" key="4">
    <source>
        <dbReference type="Proteomes" id="UP000095602"/>
    </source>
</evidence>
<dbReference type="Proteomes" id="UP000095602">
    <property type="component" value="Unassembled WGS sequence"/>
</dbReference>
<feature type="transmembrane region" description="Helical" evidence="1">
    <location>
        <begin position="9"/>
        <end position="27"/>
    </location>
</feature>
<sequence>MDNNKIQKIFHYIIVLWLVILWAIMMFCPEHIDTMNFKIFFSISLACSMIYSFCREKYFPMQTVSKTEKYVSIILIILLFLRFLFLKN</sequence>
<reference evidence="2 4" key="1">
    <citation type="submission" date="2015-09" db="EMBL/GenBank/DDBJ databases">
        <authorList>
            <consortium name="Pathogen Informatics"/>
        </authorList>
    </citation>
    <scope>NUCLEOTIDE SEQUENCE [LARGE SCALE GENOMIC DNA]</scope>
    <source>
        <strain evidence="2 4">2789STDY5834884</strain>
    </source>
</reference>
<feature type="transmembrane region" description="Helical" evidence="1">
    <location>
        <begin position="70"/>
        <end position="86"/>
    </location>
</feature>
<organism evidence="2 4">
    <name type="scientific">Agathobacter rectalis</name>
    <dbReference type="NCBI Taxonomy" id="39491"/>
    <lineage>
        <taxon>Bacteria</taxon>
        <taxon>Bacillati</taxon>
        <taxon>Bacillota</taxon>
        <taxon>Clostridia</taxon>
        <taxon>Lachnospirales</taxon>
        <taxon>Lachnospiraceae</taxon>
        <taxon>Agathobacter</taxon>
    </lineage>
</organism>